<feature type="transmembrane region" description="Helical" evidence="1">
    <location>
        <begin position="12"/>
        <end position="35"/>
    </location>
</feature>
<protein>
    <submittedName>
        <fullName evidence="2">Uncharacterized protein</fullName>
    </submittedName>
</protein>
<comment type="caution">
    <text evidence="2">The sequence shown here is derived from an EMBL/GenBank/DDBJ whole genome shotgun (WGS) entry which is preliminary data.</text>
</comment>
<gene>
    <name evidence="2" type="ORF">WR164_03010</name>
</gene>
<feature type="transmembrane region" description="Helical" evidence="1">
    <location>
        <begin position="267"/>
        <end position="293"/>
    </location>
</feature>
<sequence length="738" mass="84353">MKYKSKILNGHIRLIGYVLILIQSICLVLFATAMLGNRYQDDWNTYLTSATNHNFYLNNVSSKKTSQFIDYTSRITRQHHLLILRKDNQNYADDQNNLNIGMIGNSENKNVDFAYLNHNIINQNDVNKLLNDSNQNATLGLGKGSINQIKNIYQFPFSDPVTIYQLGTLIKQSNTINGNYEIVGIHNNAEYNQIIKQISEITGQKQSNLKTPKVGMALENSLAIPILMVAIIVCFLALLSLFLIMFVQSSKRIGTLILLGWSKSEILFKFLSPFLMFNFLCLLILSLLGALIIDYGAFFMTLLQFYIFINIVNIIMTLIAFILSSFVMILIKNIDLIKGKFSKKVLYTFAMSLYVFISIGVVVVSYITDRPMDSIINNQQIARNWSNVSQMNVLSKIENNGDIQSNQLDQNIYNFYKSISDHNGVYIINTSYLSEHWINNMKNAGTYKSLPNRPFWQFDFSPNYAQKVGIKLTADELQAAKQGQRLYLIPDSLSNQDFKADTNFLKEDALLDIGGNDVQTPFLKQKKFKFVKYKFNSDHSFFTWDDSGKNVDSTSQPVIMIATPANMTYVEIGGLYANGLDGYLKFDNQKIMKQNINNNNLKKYNLINDHLQFASVKQYIDGLQKDLMQTLQLFLVVFAILIMLLVILLLIIITVFNTANEKKIAVKKFLGFSFFNLYRLPLIVVALTTLLQLLAVTIMKSRIGFVLILISFIIQILVFISYVNRNQFKQIIKLFKGK</sequence>
<keyword evidence="1" id="KW-0812">Transmembrane</keyword>
<accession>A0A9W6AZJ7</accession>
<reference evidence="2" key="2">
    <citation type="journal article" date="2023" name="PLoS ONE">
        <title>Philodulcilactobacillus myokoensis gen. nov., sp. nov., a fructophilic, acidophilic, and agar-phobic lactic acid bacterium isolated from fermented vegetable extracts.</title>
        <authorList>
            <person name="Kouya T."/>
            <person name="Ishiyama Y."/>
            <person name="Ohashi S."/>
            <person name="Kumakubo R."/>
            <person name="Yamazaki T."/>
            <person name="Otaki T."/>
        </authorList>
    </citation>
    <scope>NUCLEOTIDE SEQUENCE</scope>
    <source>
        <strain evidence="2">WR16-4</strain>
    </source>
</reference>
<feature type="transmembrane region" description="Helical" evidence="1">
    <location>
        <begin position="305"/>
        <end position="333"/>
    </location>
</feature>
<organism evidence="2 3">
    <name type="scientific">Philodulcilactobacillus myokoensis</name>
    <dbReference type="NCBI Taxonomy" id="2929573"/>
    <lineage>
        <taxon>Bacteria</taxon>
        <taxon>Bacillati</taxon>
        <taxon>Bacillota</taxon>
        <taxon>Bacilli</taxon>
        <taxon>Lactobacillales</taxon>
        <taxon>Lactobacillaceae</taxon>
        <taxon>Philodulcilactobacillus</taxon>
    </lineage>
</organism>
<keyword evidence="1" id="KW-0472">Membrane</keyword>
<keyword evidence="1" id="KW-1133">Transmembrane helix</keyword>
<reference evidence="2" key="1">
    <citation type="submission" date="2022-07" db="EMBL/GenBank/DDBJ databases">
        <authorList>
            <person name="Kouya T."/>
            <person name="Ishiyama Y."/>
        </authorList>
    </citation>
    <scope>NUCLEOTIDE SEQUENCE</scope>
    <source>
        <strain evidence="2">WR16-4</strain>
    </source>
</reference>
<dbReference type="AlphaFoldDB" id="A0A9W6AZJ7"/>
<feature type="transmembrane region" description="Helical" evidence="1">
    <location>
        <begin position="345"/>
        <end position="367"/>
    </location>
</feature>
<name>A0A9W6AZJ7_9LACO</name>
<feature type="transmembrane region" description="Helical" evidence="1">
    <location>
        <begin position="222"/>
        <end position="247"/>
    </location>
</feature>
<feature type="transmembrane region" description="Helical" evidence="1">
    <location>
        <begin position="633"/>
        <end position="656"/>
    </location>
</feature>
<evidence type="ECO:0000313" key="3">
    <source>
        <dbReference type="Proteomes" id="UP001144204"/>
    </source>
</evidence>
<feature type="transmembrane region" description="Helical" evidence="1">
    <location>
        <begin position="677"/>
        <end position="697"/>
    </location>
</feature>
<feature type="transmembrane region" description="Helical" evidence="1">
    <location>
        <begin position="703"/>
        <end position="723"/>
    </location>
</feature>
<dbReference type="EMBL" id="BRPL01000002">
    <property type="protein sequence ID" value="GLB46322.1"/>
    <property type="molecule type" value="Genomic_DNA"/>
</dbReference>
<dbReference type="Proteomes" id="UP001144204">
    <property type="component" value="Unassembled WGS sequence"/>
</dbReference>
<evidence type="ECO:0000256" key="1">
    <source>
        <dbReference type="SAM" id="Phobius"/>
    </source>
</evidence>
<evidence type="ECO:0000313" key="2">
    <source>
        <dbReference type="EMBL" id="GLB46322.1"/>
    </source>
</evidence>
<proteinExistence type="predicted"/>
<keyword evidence="3" id="KW-1185">Reference proteome</keyword>
<dbReference type="RefSeq" id="WP_286135782.1">
    <property type="nucleotide sequence ID" value="NZ_BRPL01000002.1"/>
</dbReference>